<accession>A0ABT6X7X6</accession>
<reference evidence="2" key="1">
    <citation type="submission" date="2023-05" db="EMBL/GenBank/DDBJ databases">
        <title>Limnohabitans sp. strain HM2-2 Genome sequencing and assembly.</title>
        <authorList>
            <person name="Jung Y."/>
        </authorList>
    </citation>
    <scope>NUCLEOTIDE SEQUENCE</scope>
    <source>
        <strain evidence="2">HM2-2</strain>
    </source>
</reference>
<evidence type="ECO:0000313" key="3">
    <source>
        <dbReference type="Proteomes" id="UP001431902"/>
    </source>
</evidence>
<organism evidence="2 3">
    <name type="scientific">Limnohabitans lacus</name>
    <dbReference type="NCBI Taxonomy" id="3045173"/>
    <lineage>
        <taxon>Bacteria</taxon>
        <taxon>Pseudomonadati</taxon>
        <taxon>Pseudomonadota</taxon>
        <taxon>Betaproteobacteria</taxon>
        <taxon>Burkholderiales</taxon>
        <taxon>Comamonadaceae</taxon>
        <taxon>Limnohabitans</taxon>
    </lineage>
</organism>
<dbReference type="SMART" id="SM00450">
    <property type="entry name" value="RHOD"/>
    <property type="match status" value="1"/>
</dbReference>
<name>A0ABT6X7X6_9BURK</name>
<dbReference type="InterPro" id="IPR036873">
    <property type="entry name" value="Rhodanese-like_dom_sf"/>
</dbReference>
<dbReference type="PROSITE" id="PS50206">
    <property type="entry name" value="RHODANESE_3"/>
    <property type="match status" value="1"/>
</dbReference>
<dbReference type="CDD" id="cd00158">
    <property type="entry name" value="RHOD"/>
    <property type="match status" value="1"/>
</dbReference>
<gene>
    <name evidence="2" type="ORF">QLQ16_09545</name>
</gene>
<dbReference type="RefSeq" id="WP_283224461.1">
    <property type="nucleotide sequence ID" value="NZ_JASGBH010000006.1"/>
</dbReference>
<comment type="caution">
    <text evidence="2">The sequence shown here is derived from an EMBL/GenBank/DDBJ whole genome shotgun (WGS) entry which is preliminary data.</text>
</comment>
<dbReference type="Proteomes" id="UP001431902">
    <property type="component" value="Unassembled WGS sequence"/>
</dbReference>
<dbReference type="SUPFAM" id="SSF52821">
    <property type="entry name" value="Rhodanese/Cell cycle control phosphatase"/>
    <property type="match status" value="1"/>
</dbReference>
<feature type="domain" description="Rhodanese" evidence="1">
    <location>
        <begin position="86"/>
        <end position="189"/>
    </location>
</feature>
<keyword evidence="3" id="KW-1185">Reference proteome</keyword>
<proteinExistence type="predicted"/>
<sequence>MKRISAWLLGLGFAGVAFGQAAVIPVGTALNIFDNQKTVVVKTAKGPVEITRVMTAAAKNGGTLQPLVPVPGVHPVGEIEILEALSDRNALVVDMRDSNDRVKGTIPGSVGIPYTEVAARLNELGCQKTGTQWNCTAAKKVFAFCNGPVCPQSPMAIRAMTRDGFPADKIYYYRGGMLDWDALGLTMVKDEF</sequence>
<dbReference type="Pfam" id="PF00581">
    <property type="entry name" value="Rhodanese"/>
    <property type="match status" value="1"/>
</dbReference>
<dbReference type="InterPro" id="IPR001763">
    <property type="entry name" value="Rhodanese-like_dom"/>
</dbReference>
<dbReference type="Gene3D" id="3.40.250.10">
    <property type="entry name" value="Rhodanese-like domain"/>
    <property type="match status" value="1"/>
</dbReference>
<evidence type="ECO:0000313" key="2">
    <source>
        <dbReference type="EMBL" id="MDI9234079.1"/>
    </source>
</evidence>
<dbReference type="EMBL" id="JASGBH010000006">
    <property type="protein sequence ID" value="MDI9234079.1"/>
    <property type="molecule type" value="Genomic_DNA"/>
</dbReference>
<evidence type="ECO:0000259" key="1">
    <source>
        <dbReference type="PROSITE" id="PS50206"/>
    </source>
</evidence>
<protein>
    <submittedName>
        <fullName evidence="2">Rhodanese-like domain-containing protein</fullName>
    </submittedName>
</protein>